<protein>
    <submittedName>
        <fullName evidence="1">Uncharacterized protein</fullName>
    </submittedName>
</protein>
<gene>
    <name evidence="1" type="ORF">V1477_013151</name>
</gene>
<comment type="caution">
    <text evidence="1">The sequence shown here is derived from an EMBL/GenBank/DDBJ whole genome shotgun (WGS) entry which is preliminary data.</text>
</comment>
<evidence type="ECO:0000313" key="2">
    <source>
        <dbReference type="Proteomes" id="UP001607303"/>
    </source>
</evidence>
<keyword evidence="2" id="KW-1185">Reference proteome</keyword>
<accession>A0ABD2BV40</accession>
<dbReference type="Proteomes" id="UP001607303">
    <property type="component" value="Unassembled WGS sequence"/>
</dbReference>
<evidence type="ECO:0000313" key="1">
    <source>
        <dbReference type="EMBL" id="KAL2736642.1"/>
    </source>
</evidence>
<organism evidence="1 2">
    <name type="scientific">Vespula maculifrons</name>
    <name type="common">Eastern yellow jacket</name>
    <name type="synonym">Wasp</name>
    <dbReference type="NCBI Taxonomy" id="7453"/>
    <lineage>
        <taxon>Eukaryota</taxon>
        <taxon>Metazoa</taxon>
        <taxon>Ecdysozoa</taxon>
        <taxon>Arthropoda</taxon>
        <taxon>Hexapoda</taxon>
        <taxon>Insecta</taxon>
        <taxon>Pterygota</taxon>
        <taxon>Neoptera</taxon>
        <taxon>Endopterygota</taxon>
        <taxon>Hymenoptera</taxon>
        <taxon>Apocrita</taxon>
        <taxon>Aculeata</taxon>
        <taxon>Vespoidea</taxon>
        <taxon>Vespidae</taxon>
        <taxon>Vespinae</taxon>
        <taxon>Vespula</taxon>
    </lineage>
</organism>
<sequence>MKNGEKSMEEKKKKVGEEDVYSISGRKKGFYVIRNFTGEKNDNVKDNETRVKVKGWEYFDLYPLPEERRGPVESLLKLFS</sequence>
<dbReference type="EMBL" id="JAYRBN010000066">
    <property type="protein sequence ID" value="KAL2736642.1"/>
    <property type="molecule type" value="Genomic_DNA"/>
</dbReference>
<dbReference type="AlphaFoldDB" id="A0ABD2BV40"/>
<proteinExistence type="predicted"/>
<reference evidence="1 2" key="1">
    <citation type="journal article" date="2024" name="Ann. Entomol. Soc. Am.">
        <title>Genomic analyses of the southern and eastern yellowjacket wasps (Hymenoptera: Vespidae) reveal evolutionary signatures of social life.</title>
        <authorList>
            <person name="Catto M.A."/>
            <person name="Caine P.B."/>
            <person name="Orr S.E."/>
            <person name="Hunt B.G."/>
            <person name="Goodisman M.A.D."/>
        </authorList>
    </citation>
    <scope>NUCLEOTIDE SEQUENCE [LARGE SCALE GENOMIC DNA]</scope>
    <source>
        <strain evidence="1">232</strain>
        <tissue evidence="1">Head and thorax</tissue>
    </source>
</reference>
<name>A0ABD2BV40_VESMC</name>